<feature type="region of interest" description="Disordered" evidence="13">
    <location>
        <begin position="1"/>
        <end position="24"/>
    </location>
</feature>
<dbReference type="GO" id="GO:0005506">
    <property type="term" value="F:iron ion binding"/>
    <property type="evidence" value="ECO:0007669"/>
    <property type="project" value="TreeGrafter"/>
</dbReference>
<evidence type="ECO:0000256" key="11">
    <source>
        <dbReference type="ARBA" id="ARBA00023160"/>
    </source>
</evidence>
<evidence type="ECO:0000256" key="13">
    <source>
        <dbReference type="SAM" id="MobiDB-lite"/>
    </source>
</evidence>
<reference evidence="16" key="1">
    <citation type="submission" date="2020-11" db="EMBL/GenBank/DDBJ databases">
        <authorList>
            <person name="Tran Van P."/>
        </authorList>
    </citation>
    <scope>NUCLEOTIDE SEQUENCE</scope>
</reference>
<accession>A0A7R9KSE2</accession>
<dbReference type="EMBL" id="CAJPIZ010005805">
    <property type="protein sequence ID" value="CAG2108964.1"/>
    <property type="molecule type" value="Genomic_DNA"/>
</dbReference>
<evidence type="ECO:0000256" key="12">
    <source>
        <dbReference type="RuleBase" id="RU000581"/>
    </source>
</evidence>
<evidence type="ECO:0000256" key="3">
    <source>
        <dbReference type="ARBA" id="ARBA00022516"/>
    </source>
</evidence>
<feature type="transmembrane region" description="Helical" evidence="14">
    <location>
        <begin position="102"/>
        <end position="123"/>
    </location>
</feature>
<evidence type="ECO:0000256" key="10">
    <source>
        <dbReference type="ARBA" id="ARBA00023136"/>
    </source>
</evidence>
<comment type="subcellular location">
    <subcellularLocation>
        <location evidence="1">Membrane</location>
        <topology evidence="1">Multi-pass membrane protein</topology>
    </subcellularLocation>
</comment>
<keyword evidence="6 14" id="KW-1133">Transmembrane helix</keyword>
<feature type="non-terminal residue" evidence="16">
    <location>
        <position position="354"/>
    </location>
</feature>
<feature type="transmembrane region" description="Helical" evidence="14">
    <location>
        <begin position="45"/>
        <end position="63"/>
    </location>
</feature>
<keyword evidence="17" id="KW-1185">Reference proteome</keyword>
<dbReference type="EMBL" id="OC860380">
    <property type="protein sequence ID" value="CAD7628534.1"/>
    <property type="molecule type" value="Genomic_DNA"/>
</dbReference>
<feature type="compositionally biased region" description="Polar residues" evidence="13">
    <location>
        <begin position="1"/>
        <end position="13"/>
    </location>
</feature>
<comment type="similarity">
    <text evidence="2 12">Belongs to the fatty acid desaturase type 1 family.</text>
</comment>
<dbReference type="GO" id="GO:0005789">
    <property type="term" value="C:endoplasmic reticulum membrane"/>
    <property type="evidence" value="ECO:0007669"/>
    <property type="project" value="TreeGrafter"/>
</dbReference>
<dbReference type="GO" id="GO:0006636">
    <property type="term" value="P:unsaturated fatty acid biosynthetic process"/>
    <property type="evidence" value="ECO:0007669"/>
    <property type="project" value="TreeGrafter"/>
</dbReference>
<comment type="cofactor">
    <cofactor evidence="12">
        <name>Fe(2+)</name>
        <dbReference type="ChEBI" id="CHEBI:29033"/>
    </cofactor>
</comment>
<keyword evidence="10 14" id="KW-0472">Membrane</keyword>
<comment type="domain">
    <text evidence="12">The histidine box domains are involved in binding the catalytic metal ions.</text>
</comment>
<dbReference type="InterPro" id="IPR005804">
    <property type="entry name" value="FA_desaturase_dom"/>
</dbReference>
<evidence type="ECO:0000256" key="4">
    <source>
        <dbReference type="ARBA" id="ARBA00022692"/>
    </source>
</evidence>
<evidence type="ECO:0000256" key="6">
    <source>
        <dbReference type="ARBA" id="ARBA00022989"/>
    </source>
</evidence>
<keyword evidence="11 12" id="KW-0275">Fatty acid biosynthesis</keyword>
<evidence type="ECO:0000313" key="16">
    <source>
        <dbReference type="EMBL" id="CAD7628534.1"/>
    </source>
</evidence>
<feature type="transmembrane region" description="Helical" evidence="14">
    <location>
        <begin position="334"/>
        <end position="353"/>
    </location>
</feature>
<evidence type="ECO:0000256" key="9">
    <source>
        <dbReference type="ARBA" id="ARBA00023098"/>
    </source>
</evidence>
<feature type="transmembrane region" description="Helical" evidence="14">
    <location>
        <begin position="70"/>
        <end position="90"/>
    </location>
</feature>
<dbReference type="PANTHER" id="PTHR11351:SF31">
    <property type="entry name" value="DESATURASE 1, ISOFORM A-RELATED"/>
    <property type="match status" value="1"/>
</dbReference>
<dbReference type="AlphaFoldDB" id="A0A7R9KSE2"/>
<dbReference type="OrthoDB" id="10260134at2759"/>
<dbReference type="Proteomes" id="UP000759131">
    <property type="component" value="Unassembled WGS sequence"/>
</dbReference>
<feature type="domain" description="Fatty acid desaturase" evidence="15">
    <location>
        <begin position="77"/>
        <end position="275"/>
    </location>
</feature>
<evidence type="ECO:0000313" key="17">
    <source>
        <dbReference type="Proteomes" id="UP000759131"/>
    </source>
</evidence>
<evidence type="ECO:0000256" key="2">
    <source>
        <dbReference type="ARBA" id="ARBA00009295"/>
    </source>
</evidence>
<evidence type="ECO:0000259" key="15">
    <source>
        <dbReference type="Pfam" id="PF00487"/>
    </source>
</evidence>
<dbReference type="PANTHER" id="PTHR11351">
    <property type="entry name" value="ACYL-COA DESATURASE"/>
    <property type="match status" value="1"/>
</dbReference>
<dbReference type="InterPro" id="IPR015876">
    <property type="entry name" value="Acyl-CoA_DS"/>
</dbReference>
<evidence type="ECO:0000256" key="7">
    <source>
        <dbReference type="ARBA" id="ARBA00023002"/>
    </source>
</evidence>
<sequence length="354" mass="39969">MTIKVVNNGSAKTGPNGHTGVTGDTTSPVATPAYKPVIKYMNSHMIVMPVVHLSAIYGLYLAITVAQFKTIMFMNILAILASFGFLVGGHRLWSHRAFKAKLPLQIILMILQTLAFVSSIYEWSRDHRLHHKHSDTDADPYNSRRGFFFSHIGWLFYRKHPDVIAKGKTIDVSDLLADPVVSFQHKYYYLLVLLIWGLGPAYVPYWLWSESLWCSWFVAVMLRYCISLNLSCLVNSAAHMYGMKPYDKTIGAVEANVRHFLNGAGFHNYHHSFPQDYSSSEFGAIDSFNPSTVFIDTFAAIGWAYDLKKPSLDVMNGRRIRCGDNSNQISRSRLSEQIVGLIAIFMPFLAITIL</sequence>
<dbReference type="GO" id="GO:0004768">
    <property type="term" value="F:stearoyl-CoA 9-desaturase activity"/>
    <property type="evidence" value="ECO:0007669"/>
    <property type="project" value="TreeGrafter"/>
</dbReference>
<keyword evidence="8" id="KW-0408">Iron</keyword>
<keyword evidence="3 12" id="KW-0444">Lipid biosynthesis</keyword>
<evidence type="ECO:0000256" key="5">
    <source>
        <dbReference type="ARBA" id="ARBA00022832"/>
    </source>
</evidence>
<keyword evidence="5" id="KW-0276">Fatty acid metabolism</keyword>
<proteinExistence type="inferred from homology"/>
<keyword evidence="7 12" id="KW-0560">Oxidoreductase</keyword>
<evidence type="ECO:0000256" key="8">
    <source>
        <dbReference type="ARBA" id="ARBA00023004"/>
    </source>
</evidence>
<gene>
    <name evidence="16" type="ORF">OSB1V03_LOCUS8955</name>
</gene>
<feature type="transmembrane region" description="Helical" evidence="14">
    <location>
        <begin position="213"/>
        <end position="234"/>
    </location>
</feature>
<organism evidence="16">
    <name type="scientific">Medioppia subpectinata</name>
    <dbReference type="NCBI Taxonomy" id="1979941"/>
    <lineage>
        <taxon>Eukaryota</taxon>
        <taxon>Metazoa</taxon>
        <taxon>Ecdysozoa</taxon>
        <taxon>Arthropoda</taxon>
        <taxon>Chelicerata</taxon>
        <taxon>Arachnida</taxon>
        <taxon>Acari</taxon>
        <taxon>Acariformes</taxon>
        <taxon>Sarcoptiformes</taxon>
        <taxon>Oribatida</taxon>
        <taxon>Brachypylina</taxon>
        <taxon>Oppioidea</taxon>
        <taxon>Oppiidae</taxon>
        <taxon>Medioppia</taxon>
    </lineage>
</organism>
<evidence type="ECO:0000256" key="1">
    <source>
        <dbReference type="ARBA" id="ARBA00004141"/>
    </source>
</evidence>
<dbReference type="Pfam" id="PF00487">
    <property type="entry name" value="FA_desaturase"/>
    <property type="match status" value="1"/>
</dbReference>
<dbReference type="CDD" id="cd03505">
    <property type="entry name" value="Delta9-FADS-like"/>
    <property type="match status" value="1"/>
</dbReference>
<feature type="transmembrane region" description="Helical" evidence="14">
    <location>
        <begin position="187"/>
        <end position="207"/>
    </location>
</feature>
<protein>
    <recommendedName>
        <fullName evidence="15">Fatty acid desaturase domain-containing protein</fullName>
    </recommendedName>
</protein>
<name>A0A7R9KSE2_9ACAR</name>
<keyword evidence="4 12" id="KW-0812">Transmembrane</keyword>
<keyword evidence="9" id="KW-0443">Lipid metabolism</keyword>
<dbReference type="PRINTS" id="PR00075">
    <property type="entry name" value="FACDDSATRASE"/>
</dbReference>
<evidence type="ECO:0000256" key="14">
    <source>
        <dbReference type="SAM" id="Phobius"/>
    </source>
</evidence>